<keyword evidence="1" id="KW-0472">Membrane</keyword>
<proteinExistence type="predicted"/>
<accession>A0A0D0FDL2</accession>
<dbReference type="AlphaFoldDB" id="A0A0D0FDL2"/>
<name>A0A0D0FDL2_9BACI</name>
<evidence type="ECO:0000256" key="1">
    <source>
        <dbReference type="SAM" id="Phobius"/>
    </source>
</evidence>
<keyword evidence="1" id="KW-0812">Transmembrane</keyword>
<evidence type="ECO:0000313" key="3">
    <source>
        <dbReference type="Proteomes" id="UP000032076"/>
    </source>
</evidence>
<evidence type="ECO:0000313" key="2">
    <source>
        <dbReference type="EMBL" id="KIO71883.1"/>
    </source>
</evidence>
<gene>
    <name evidence="2" type="ORF">B4167_3286</name>
</gene>
<reference evidence="2 3" key="1">
    <citation type="submission" date="2015-01" db="EMBL/GenBank/DDBJ databases">
        <title>Draft Genome Sequences of Four Bacillus thermoamylovorans Strains, Isolated From Food Products.</title>
        <authorList>
            <person name="Krawcyk A.O."/>
            <person name="Berendsen E.M."/>
            <person name="Eijlander R.T."/>
            <person name="de Jong A."/>
            <person name="Wells-Bennik M."/>
            <person name="Kuipers O.P."/>
        </authorList>
    </citation>
    <scope>NUCLEOTIDE SEQUENCE [LARGE SCALE GENOMIC DNA]</scope>
    <source>
        <strain evidence="2 3">B4167</strain>
    </source>
</reference>
<feature type="transmembrane region" description="Helical" evidence="1">
    <location>
        <begin position="20"/>
        <end position="38"/>
    </location>
</feature>
<dbReference type="EMBL" id="JXLU01000114">
    <property type="protein sequence ID" value="KIO71883.1"/>
    <property type="molecule type" value="Genomic_DNA"/>
</dbReference>
<organism evidence="2 3">
    <name type="scientific">Caldibacillus thermoamylovorans</name>
    <dbReference type="NCBI Taxonomy" id="35841"/>
    <lineage>
        <taxon>Bacteria</taxon>
        <taxon>Bacillati</taxon>
        <taxon>Bacillota</taxon>
        <taxon>Bacilli</taxon>
        <taxon>Bacillales</taxon>
        <taxon>Bacillaceae</taxon>
        <taxon>Caldibacillus</taxon>
    </lineage>
</organism>
<sequence>MQLRTPSSLKIQTNLSPQPILLPNFFHLLLTFFIVSTSL</sequence>
<comment type="caution">
    <text evidence="2">The sequence shown here is derived from an EMBL/GenBank/DDBJ whole genome shotgun (WGS) entry which is preliminary data.</text>
</comment>
<protein>
    <submittedName>
        <fullName evidence="2">Uncharacterized protein</fullName>
    </submittedName>
</protein>
<dbReference type="Proteomes" id="UP000032076">
    <property type="component" value="Unassembled WGS sequence"/>
</dbReference>
<keyword evidence="1" id="KW-1133">Transmembrane helix</keyword>